<evidence type="ECO:0000313" key="9">
    <source>
        <dbReference type="EMBL" id="AIE98831.1"/>
    </source>
</evidence>
<reference evidence="9" key="1">
    <citation type="journal article" date="2014" name="Genome Biol. Evol.">
        <title>Pangenome evidence for extensive interdomain horizontal transfer affecting lineage core and shell genes in uncultured planktonic thaumarchaeota and euryarchaeota.</title>
        <authorList>
            <person name="Deschamps P."/>
            <person name="Zivanovic Y."/>
            <person name="Moreira D."/>
            <person name="Rodriguez-Valera F."/>
            <person name="Lopez-Garcia P."/>
        </authorList>
    </citation>
    <scope>NUCLEOTIDE SEQUENCE</scope>
</reference>
<comment type="cofactor">
    <cofactor evidence="1">
        <name>Mg(2+)</name>
        <dbReference type="ChEBI" id="CHEBI:18420"/>
    </cofactor>
</comment>
<proteinExistence type="predicted"/>
<dbReference type="PANTHER" id="PTHR21621">
    <property type="entry name" value="RIBOSOMAL PROTEIN S6 MODIFICATION PROTEIN"/>
    <property type="match status" value="1"/>
</dbReference>
<sequence>MEKIGANNMSNRISIIYDRVRWEEKELFSAFEAKNIPFSKYDAKSLVLRSDDSNESIHSSFGSSILQRCISHYRGMLIAHYLESKNCMVVNSSNTSRICGNKFLSTLQFEESDIKTPLTLFSFSDKSAEDSVEELGYPSVLKPIVGSWGRGVVKLNDKDSAKALIEMRYNDDGLFSKIFYIQQHINRPPRDIRTVVVGDEVVGAEYRYSSNDDWRTNFSLGAKVEECPITKDLEEIVLKASKSVGGGILGVDLMESEDGFLVHEINNNVEFKGVSKFTKENIAYKIVDYIDNISKR</sequence>
<protein>
    <submittedName>
        <fullName evidence="9">Lysine biosynthesis enzyme (LysX)</fullName>
    </submittedName>
</protein>
<name>A0A075GA79_9ARCH</name>
<dbReference type="NCBIfam" id="TIGR00768">
    <property type="entry name" value="rimK_fam"/>
    <property type="match status" value="1"/>
</dbReference>
<dbReference type="Pfam" id="PF22626">
    <property type="entry name" value="LysX_preATP_grasp"/>
    <property type="match status" value="1"/>
</dbReference>
<evidence type="ECO:0000256" key="5">
    <source>
        <dbReference type="ARBA" id="ARBA00022840"/>
    </source>
</evidence>
<dbReference type="Pfam" id="PF08443">
    <property type="entry name" value="RimK"/>
    <property type="match status" value="1"/>
</dbReference>
<dbReference type="GO" id="GO:0046872">
    <property type="term" value="F:metal ion binding"/>
    <property type="evidence" value="ECO:0007669"/>
    <property type="project" value="UniProtKB-KW"/>
</dbReference>
<dbReference type="InterPro" id="IPR004666">
    <property type="entry name" value="Rp_bS6_RimK/Lys_biosynth_LsyX"/>
</dbReference>
<dbReference type="PANTHER" id="PTHR21621:SF2">
    <property type="entry name" value="COENZYME GAMMA-F420-2:ALPHA-L-GLUTAMATE LIGASE"/>
    <property type="match status" value="1"/>
</dbReference>
<dbReference type="AlphaFoldDB" id="A0A075GA79"/>
<dbReference type="Gene3D" id="3.30.1490.20">
    <property type="entry name" value="ATP-grasp fold, A domain"/>
    <property type="match status" value="1"/>
</dbReference>
<evidence type="ECO:0000256" key="2">
    <source>
        <dbReference type="ARBA" id="ARBA00022598"/>
    </source>
</evidence>
<evidence type="ECO:0000256" key="1">
    <source>
        <dbReference type="ARBA" id="ARBA00001946"/>
    </source>
</evidence>
<keyword evidence="4 7" id="KW-0547">Nucleotide-binding</keyword>
<evidence type="ECO:0000256" key="7">
    <source>
        <dbReference type="PROSITE-ProRule" id="PRU00409"/>
    </source>
</evidence>
<dbReference type="GO" id="GO:0005524">
    <property type="term" value="F:ATP binding"/>
    <property type="evidence" value="ECO:0007669"/>
    <property type="project" value="UniProtKB-UniRule"/>
</dbReference>
<dbReference type="EMBL" id="KF900546">
    <property type="protein sequence ID" value="AIE98831.1"/>
    <property type="molecule type" value="Genomic_DNA"/>
</dbReference>
<dbReference type="Gene3D" id="3.30.470.20">
    <property type="entry name" value="ATP-grasp fold, B domain"/>
    <property type="match status" value="1"/>
</dbReference>
<evidence type="ECO:0000256" key="6">
    <source>
        <dbReference type="ARBA" id="ARBA00022842"/>
    </source>
</evidence>
<accession>A0A075GA79</accession>
<dbReference type="InterPro" id="IPR013651">
    <property type="entry name" value="ATP-grasp_RimK-type"/>
</dbReference>
<dbReference type="SUPFAM" id="SSF56059">
    <property type="entry name" value="Glutathione synthetase ATP-binding domain-like"/>
    <property type="match status" value="1"/>
</dbReference>
<evidence type="ECO:0000259" key="8">
    <source>
        <dbReference type="PROSITE" id="PS50975"/>
    </source>
</evidence>
<organism evidence="9">
    <name type="scientific">uncultured marine thaumarchaeote KM3_100_D10</name>
    <dbReference type="NCBI Taxonomy" id="1455979"/>
    <lineage>
        <taxon>Archaea</taxon>
        <taxon>Nitrososphaerota</taxon>
        <taxon>environmental samples</taxon>
    </lineage>
</organism>
<dbReference type="GO" id="GO:0005737">
    <property type="term" value="C:cytoplasm"/>
    <property type="evidence" value="ECO:0007669"/>
    <property type="project" value="TreeGrafter"/>
</dbReference>
<dbReference type="Gene3D" id="3.40.50.20">
    <property type="match status" value="1"/>
</dbReference>
<feature type="domain" description="ATP-grasp" evidence="8">
    <location>
        <begin position="106"/>
        <end position="295"/>
    </location>
</feature>
<keyword evidence="3" id="KW-0479">Metal-binding</keyword>
<dbReference type="InterPro" id="IPR016185">
    <property type="entry name" value="PreATP-grasp_dom_sf"/>
</dbReference>
<dbReference type="FunFam" id="3.30.470.20:FF:000058">
    <property type="entry name" value="Alpha-aminoadipate--LysW ligase LysX protein"/>
    <property type="match status" value="1"/>
</dbReference>
<dbReference type="GO" id="GO:0043774">
    <property type="term" value="F:coenzyme F420-2 alpha-glutamyl ligase activity"/>
    <property type="evidence" value="ECO:0007669"/>
    <property type="project" value="TreeGrafter"/>
</dbReference>
<dbReference type="InterPro" id="IPR011761">
    <property type="entry name" value="ATP-grasp"/>
</dbReference>
<dbReference type="PROSITE" id="PS50975">
    <property type="entry name" value="ATP_GRASP"/>
    <property type="match status" value="1"/>
</dbReference>
<evidence type="ECO:0000256" key="3">
    <source>
        <dbReference type="ARBA" id="ARBA00022723"/>
    </source>
</evidence>
<keyword evidence="5 7" id="KW-0067">ATP-binding</keyword>
<gene>
    <name evidence="9" type="primary">lysX</name>
</gene>
<keyword evidence="2" id="KW-0436">Ligase</keyword>
<dbReference type="SUPFAM" id="SSF52440">
    <property type="entry name" value="PreATP-grasp domain"/>
    <property type="match status" value="1"/>
</dbReference>
<dbReference type="InterPro" id="IPR013815">
    <property type="entry name" value="ATP_grasp_subdomain_1"/>
</dbReference>
<keyword evidence="6" id="KW-0460">Magnesium</keyword>
<dbReference type="InterPro" id="IPR054562">
    <property type="entry name" value="LysX/ArgX_preATP_grasp"/>
</dbReference>
<evidence type="ECO:0000256" key="4">
    <source>
        <dbReference type="ARBA" id="ARBA00022741"/>
    </source>
</evidence>